<dbReference type="OrthoDB" id="664222at2"/>
<keyword evidence="1" id="KW-0479">Metal-binding</keyword>
<feature type="binding site" evidence="1">
    <location>
        <position position="175"/>
    </location>
    <ligand>
        <name>a divalent metal cation</name>
        <dbReference type="ChEBI" id="CHEBI:60240"/>
        <label>1</label>
    </ligand>
</feature>
<dbReference type="InterPro" id="IPR001130">
    <property type="entry name" value="TatD-like"/>
</dbReference>
<dbReference type="EMBL" id="FQVQ01000020">
    <property type="protein sequence ID" value="SHF79836.1"/>
    <property type="molecule type" value="Genomic_DNA"/>
</dbReference>
<protein>
    <submittedName>
        <fullName evidence="2">TatD DNase family protein</fullName>
    </submittedName>
</protein>
<dbReference type="GO" id="GO:0005829">
    <property type="term" value="C:cytosol"/>
    <property type="evidence" value="ECO:0007669"/>
    <property type="project" value="TreeGrafter"/>
</dbReference>
<dbReference type="GO" id="GO:0016788">
    <property type="term" value="F:hydrolase activity, acting on ester bonds"/>
    <property type="evidence" value="ECO:0007669"/>
    <property type="project" value="InterPro"/>
</dbReference>
<reference evidence="2 3" key="1">
    <citation type="submission" date="2016-11" db="EMBL/GenBank/DDBJ databases">
        <authorList>
            <person name="Jaros S."/>
            <person name="Januszkiewicz K."/>
            <person name="Wedrychowicz H."/>
        </authorList>
    </citation>
    <scope>NUCLEOTIDE SEQUENCE [LARGE SCALE GENOMIC DNA]</scope>
    <source>
        <strain evidence="2 3">DSM 25660</strain>
    </source>
</reference>
<feature type="binding site" evidence="1">
    <location>
        <position position="68"/>
    </location>
    <ligand>
        <name>a divalent metal cation</name>
        <dbReference type="ChEBI" id="CHEBI:60240"/>
        <label>1</label>
    </ligand>
</feature>
<organism evidence="2 3">
    <name type="scientific">Flavobacterium fontis</name>
    <dbReference type="NCBI Taxonomy" id="1124188"/>
    <lineage>
        <taxon>Bacteria</taxon>
        <taxon>Pseudomonadati</taxon>
        <taxon>Bacteroidota</taxon>
        <taxon>Flavobacteriia</taxon>
        <taxon>Flavobacteriales</taxon>
        <taxon>Flavobacteriaceae</taxon>
        <taxon>Flavobacterium</taxon>
    </lineage>
</organism>
<dbReference type="RefSeq" id="WP_073365247.1">
    <property type="nucleotide sequence ID" value="NZ_FQVQ01000020.1"/>
</dbReference>
<dbReference type="SUPFAM" id="SSF51556">
    <property type="entry name" value="Metallo-dependent hydrolases"/>
    <property type="match status" value="1"/>
</dbReference>
<dbReference type="STRING" id="1124188.SAMN05444377_1204"/>
<dbReference type="InterPro" id="IPR032466">
    <property type="entry name" value="Metal_Hydrolase"/>
</dbReference>
<dbReference type="Proteomes" id="UP000184147">
    <property type="component" value="Unassembled WGS sequence"/>
</dbReference>
<accession>A0A1M5EKX9</accession>
<keyword evidence="3" id="KW-1185">Reference proteome</keyword>
<dbReference type="AlphaFoldDB" id="A0A1M5EKX9"/>
<evidence type="ECO:0000313" key="2">
    <source>
        <dbReference type="EMBL" id="SHF79836.1"/>
    </source>
</evidence>
<dbReference type="GO" id="GO:0046872">
    <property type="term" value="F:metal ion binding"/>
    <property type="evidence" value="ECO:0007669"/>
    <property type="project" value="UniProtKB-KW"/>
</dbReference>
<dbReference type="PANTHER" id="PTHR46124">
    <property type="entry name" value="D-AMINOACYL-TRNA DEACYLASE"/>
    <property type="match status" value="1"/>
</dbReference>
<gene>
    <name evidence="2" type="ORF">SAMN05444377_1204</name>
</gene>
<dbReference type="PIRSF" id="PIRSF005902">
    <property type="entry name" value="DNase_TatD"/>
    <property type="match status" value="1"/>
</dbReference>
<dbReference type="PANTHER" id="PTHR46124:SF3">
    <property type="entry name" value="HYDROLASE"/>
    <property type="match status" value="1"/>
</dbReference>
<feature type="binding site" evidence="1">
    <location>
        <position position="127"/>
    </location>
    <ligand>
        <name>a divalent metal cation</name>
        <dbReference type="ChEBI" id="CHEBI:60240"/>
        <label>2</label>
    </ligand>
</feature>
<proteinExistence type="predicted"/>
<evidence type="ECO:0000256" key="1">
    <source>
        <dbReference type="PIRSR" id="PIRSR005902-1"/>
    </source>
</evidence>
<dbReference type="Pfam" id="PF01026">
    <property type="entry name" value="TatD_DNase"/>
    <property type="match status" value="1"/>
</dbReference>
<evidence type="ECO:0000313" key="3">
    <source>
        <dbReference type="Proteomes" id="UP000184147"/>
    </source>
</evidence>
<feature type="binding site" evidence="1">
    <location>
        <position position="103"/>
    </location>
    <ligand>
        <name>a divalent metal cation</name>
        <dbReference type="ChEBI" id="CHEBI:60240"/>
        <label>2</label>
    </ligand>
</feature>
<name>A0A1M5EKX9_9FLAO</name>
<sequence>MFNLHTHRYTNSPLGVELVNEYPWAFEGKSPVYSIGIHPWYIDEKKWPEHLDIVAHHLTQKGCWAIGECGLDKRIEVPFDLQCDVFKAHLLLAEQHQKPVVLHLVGAFQELLSIKKQLKISVPLIVHGFSKNAQLAQELVRHGLYLSFGKYLLRNPDLREAFLAVPEDRIFLETDTLEESIAAVYAQAAHYRNLEVSELERQIERNVAHVFGVK</sequence>
<dbReference type="Gene3D" id="3.20.20.140">
    <property type="entry name" value="Metal-dependent hydrolases"/>
    <property type="match status" value="1"/>
</dbReference>